<dbReference type="Pfam" id="PF12821">
    <property type="entry name" value="ThrE_2"/>
    <property type="match status" value="1"/>
</dbReference>
<evidence type="ECO:0000256" key="1">
    <source>
        <dbReference type="ARBA" id="ARBA00004651"/>
    </source>
</evidence>
<feature type="transmembrane region" description="Helical" evidence="8">
    <location>
        <begin position="266"/>
        <end position="288"/>
    </location>
</feature>
<dbReference type="Proteomes" id="UP000192929">
    <property type="component" value="Unassembled WGS sequence"/>
</dbReference>
<dbReference type="GO" id="GO:0022857">
    <property type="term" value="F:transmembrane transporter activity"/>
    <property type="evidence" value="ECO:0007669"/>
    <property type="project" value="InterPro"/>
</dbReference>
<keyword evidence="4 8" id="KW-0812">Transmembrane</keyword>
<proteinExistence type="inferred from homology"/>
<feature type="transmembrane region" description="Helical" evidence="8">
    <location>
        <begin position="358"/>
        <end position="375"/>
    </location>
</feature>
<evidence type="ECO:0000256" key="5">
    <source>
        <dbReference type="ARBA" id="ARBA00022989"/>
    </source>
</evidence>
<feature type="domain" description="Threonine/Serine exporter ThrE" evidence="10">
    <location>
        <begin position="312"/>
        <end position="436"/>
    </location>
</feature>
<dbReference type="InterPro" id="IPR024528">
    <property type="entry name" value="ThrE_2"/>
</dbReference>
<keyword evidence="6 8" id="KW-0472">Membrane</keyword>
<name>A0A1X7DIF4_9MICC</name>
<reference evidence="12" key="1">
    <citation type="submission" date="2017-04" db="EMBL/GenBank/DDBJ databases">
        <authorList>
            <person name="Varghese N."/>
            <person name="Submissions S."/>
        </authorList>
    </citation>
    <scope>NUCLEOTIDE SEQUENCE [LARGE SCALE GENOMIC DNA]</scope>
    <source>
        <strain evidence="12">NIO-1021</strain>
    </source>
</reference>
<keyword evidence="12" id="KW-1185">Reference proteome</keyword>
<dbReference type="InterPro" id="IPR050539">
    <property type="entry name" value="ThrE_Dicarb/AminoAcid_Exp"/>
</dbReference>
<evidence type="ECO:0000256" key="8">
    <source>
        <dbReference type="SAM" id="Phobius"/>
    </source>
</evidence>
<evidence type="ECO:0000259" key="10">
    <source>
        <dbReference type="Pfam" id="PF12821"/>
    </source>
</evidence>
<keyword evidence="2" id="KW-1003">Cell membrane</keyword>
<evidence type="ECO:0000256" key="3">
    <source>
        <dbReference type="ARBA" id="ARBA00022519"/>
    </source>
</evidence>
<evidence type="ECO:0000259" key="9">
    <source>
        <dbReference type="Pfam" id="PF06738"/>
    </source>
</evidence>
<evidence type="ECO:0000256" key="2">
    <source>
        <dbReference type="ARBA" id="ARBA00022475"/>
    </source>
</evidence>
<feature type="transmembrane region" description="Helical" evidence="8">
    <location>
        <begin position="152"/>
        <end position="172"/>
    </location>
</feature>
<keyword evidence="5 8" id="KW-1133">Transmembrane helix</keyword>
<feature type="transmembrane region" description="Helical" evidence="8">
    <location>
        <begin position="308"/>
        <end position="326"/>
    </location>
</feature>
<dbReference type="EMBL" id="FXAC01000012">
    <property type="protein sequence ID" value="SMF16196.1"/>
    <property type="molecule type" value="Genomic_DNA"/>
</dbReference>
<organism evidence="11 12">
    <name type="scientific">Kocuria marina subsp. indica</name>
    <dbReference type="NCBI Taxonomy" id="1049583"/>
    <lineage>
        <taxon>Bacteria</taxon>
        <taxon>Bacillati</taxon>
        <taxon>Actinomycetota</taxon>
        <taxon>Actinomycetes</taxon>
        <taxon>Micrococcales</taxon>
        <taxon>Micrococcaceae</taxon>
        <taxon>Kocuria</taxon>
    </lineage>
</organism>
<protein>
    <submittedName>
        <fullName evidence="11">Uncharacterized membrane protein YjjP, DUF1212 family</fullName>
    </submittedName>
</protein>
<evidence type="ECO:0000256" key="7">
    <source>
        <dbReference type="ARBA" id="ARBA00034125"/>
    </source>
</evidence>
<evidence type="ECO:0000256" key="6">
    <source>
        <dbReference type="ARBA" id="ARBA00023136"/>
    </source>
</evidence>
<feature type="transmembrane region" description="Helical" evidence="8">
    <location>
        <begin position="178"/>
        <end position="196"/>
    </location>
</feature>
<feature type="transmembrane region" description="Helical" evidence="8">
    <location>
        <begin position="333"/>
        <end position="352"/>
    </location>
</feature>
<dbReference type="InterPro" id="IPR010619">
    <property type="entry name" value="ThrE-like_N"/>
</dbReference>
<dbReference type="GO" id="GO:0015744">
    <property type="term" value="P:succinate transport"/>
    <property type="evidence" value="ECO:0007669"/>
    <property type="project" value="TreeGrafter"/>
</dbReference>
<dbReference type="PANTHER" id="PTHR34390">
    <property type="entry name" value="UPF0442 PROTEIN YJJB-RELATED"/>
    <property type="match status" value="1"/>
</dbReference>
<accession>A0A1X7DIF4</accession>
<gene>
    <name evidence="11" type="ORF">SAMN06296028_11237</name>
</gene>
<sequence length="484" mass="50594">MLRSGQAELRLASNLPPPGIAPTSPVTGPSHYALSVLTTEQAAYKLAFQIADALIRSGAGSANTTKSLLSIFRKTDLRDVTVSVGLGQVTISHQDAPDKAPSTRVFESQPGTLDIQLRTDTGEVLEDFVLGRISAEEGIQRMDEILAESRHIGHRLTVTGFGMFGVGFALILGGSWPTAITAAIVSAIVYGVYALVQRIKAPEVFSLAAGGLTAVLGATVAGVLFDITQTAVCIVAALAAWLAGIAAYGAVHDVITGWYVSASGRIFEAVTSTAGLVAGVTIGIHAMQPLVGDSVDYIETLKMDDSRWALSILGAAVVSAGFALASGGRGWKLASLGLFGGLVQLGVLAITAVGISSFGAILIASIVAGILSVTLTRALNLASNATLMVVLLPLFPGMLVYQGVLGVIFGLENAGENVLEAAITAFCLCMGGMLGQYVASEVLWAGRRRQFKRHRPGQKFRREMANEENFSDIMVPIFSKPFTS</sequence>
<feature type="domain" description="Threonine/serine exporter-like N-terminal" evidence="9">
    <location>
        <begin position="46"/>
        <end position="285"/>
    </location>
</feature>
<feature type="transmembrane region" description="Helical" evidence="8">
    <location>
        <begin position="421"/>
        <end position="445"/>
    </location>
</feature>
<feature type="transmembrane region" description="Helical" evidence="8">
    <location>
        <begin position="231"/>
        <end position="254"/>
    </location>
</feature>
<comment type="similarity">
    <text evidence="7">Belongs to the ThrE exporter (TC 2.A.79) family.</text>
</comment>
<comment type="subcellular location">
    <subcellularLocation>
        <location evidence="1">Cell membrane</location>
        <topology evidence="1">Multi-pass membrane protein</topology>
    </subcellularLocation>
</comment>
<dbReference type="Pfam" id="PF06738">
    <property type="entry name" value="ThrE"/>
    <property type="match status" value="1"/>
</dbReference>
<dbReference type="GO" id="GO:0005886">
    <property type="term" value="C:plasma membrane"/>
    <property type="evidence" value="ECO:0007669"/>
    <property type="project" value="UniProtKB-SubCell"/>
</dbReference>
<evidence type="ECO:0000313" key="12">
    <source>
        <dbReference type="Proteomes" id="UP000192929"/>
    </source>
</evidence>
<dbReference type="AlphaFoldDB" id="A0A1X7DIF4"/>
<evidence type="ECO:0000256" key="4">
    <source>
        <dbReference type="ARBA" id="ARBA00022692"/>
    </source>
</evidence>
<dbReference type="PANTHER" id="PTHR34390:SF1">
    <property type="entry name" value="SUCCINATE TRANSPORTER SUBUNIT YJJB-RELATED"/>
    <property type="match status" value="1"/>
</dbReference>
<evidence type="ECO:0000313" key="11">
    <source>
        <dbReference type="EMBL" id="SMF16196.1"/>
    </source>
</evidence>
<feature type="transmembrane region" description="Helical" evidence="8">
    <location>
        <begin position="387"/>
        <end position="409"/>
    </location>
</feature>
<keyword evidence="3" id="KW-0997">Cell inner membrane</keyword>
<feature type="transmembrane region" description="Helical" evidence="8">
    <location>
        <begin position="203"/>
        <end position="225"/>
    </location>
</feature>